<name>A0A915J9S2_ROMCU</name>
<organism evidence="1 2">
    <name type="scientific">Romanomermis culicivorax</name>
    <name type="common">Nematode worm</name>
    <dbReference type="NCBI Taxonomy" id="13658"/>
    <lineage>
        <taxon>Eukaryota</taxon>
        <taxon>Metazoa</taxon>
        <taxon>Ecdysozoa</taxon>
        <taxon>Nematoda</taxon>
        <taxon>Enoplea</taxon>
        <taxon>Dorylaimia</taxon>
        <taxon>Mermithida</taxon>
        <taxon>Mermithoidea</taxon>
        <taxon>Mermithidae</taxon>
        <taxon>Romanomermis</taxon>
    </lineage>
</organism>
<protein>
    <submittedName>
        <fullName evidence="2">Uncharacterized protein</fullName>
    </submittedName>
</protein>
<reference evidence="2" key="1">
    <citation type="submission" date="2022-11" db="UniProtKB">
        <authorList>
            <consortium name="WormBaseParasite"/>
        </authorList>
    </citation>
    <scope>IDENTIFICATION</scope>
</reference>
<dbReference type="AlphaFoldDB" id="A0A915J9S2"/>
<evidence type="ECO:0000313" key="2">
    <source>
        <dbReference type="WBParaSite" id="nRc.2.0.1.t22510-RA"/>
    </source>
</evidence>
<dbReference type="WBParaSite" id="nRc.2.0.1.t22510-RA">
    <property type="protein sequence ID" value="nRc.2.0.1.t22510-RA"/>
    <property type="gene ID" value="nRc.2.0.1.g22510"/>
</dbReference>
<evidence type="ECO:0000313" key="1">
    <source>
        <dbReference type="Proteomes" id="UP000887565"/>
    </source>
</evidence>
<proteinExistence type="predicted"/>
<sequence length="66" mass="7476">MKYSSENLQPAPAGEVKTHLCFQNLISWAFIHIQKHIQMTVQCVQISTAPRTVRDDNDVSFVATVM</sequence>
<dbReference type="Proteomes" id="UP000887565">
    <property type="component" value="Unplaced"/>
</dbReference>
<accession>A0A915J9S2</accession>
<keyword evidence="1" id="KW-1185">Reference proteome</keyword>